<dbReference type="RefSeq" id="WP_003373662.1">
    <property type="nucleotide sequence ID" value="NZ_JACBBA010000001.1"/>
</dbReference>
<accession>A0A6B4JHJ2</accession>
<sequence length="175" mass="18484">MNDRSKAQKIALSGFLISLAVLFGTFSIPIGIAIVSPVQHFVNVVGAIILGPIYAVSNAFVTSMIRNMLGTGSLLAFPGSMIGALLSGIFYKKFRYLLSASIGEIIGTGLLGALVSYPIANIFLGKEGAVIMFIVPFTLSCSVGAIIAYLFLKVPVINNILVKNQVNLNQSKGTE</sequence>
<dbReference type="NCBIfam" id="TIGR02359">
    <property type="entry name" value="thiW"/>
    <property type="match status" value="1"/>
</dbReference>
<evidence type="ECO:0000313" key="1">
    <source>
        <dbReference type="EMBL" id="NFV26089.1"/>
    </source>
</evidence>
<dbReference type="InterPro" id="IPR012652">
    <property type="entry name" value="ThiW"/>
</dbReference>
<dbReference type="Pfam" id="PF09512">
    <property type="entry name" value="ThiW"/>
    <property type="match status" value="1"/>
</dbReference>
<reference evidence="1 2" key="1">
    <citation type="submission" date="2019-04" db="EMBL/GenBank/DDBJ databases">
        <title>Genome sequencing of Clostridium botulinum Groups I-IV and Clostridium butyricum.</title>
        <authorList>
            <person name="Brunt J."/>
            <person name="Van Vliet A.H.M."/>
            <person name="Stringer S.C."/>
            <person name="Carter A.T."/>
            <person name="Peck M.W."/>
        </authorList>
    </citation>
    <scope>NUCLEOTIDE SEQUENCE [LARGE SCALE GENOMIC DNA]</scope>
    <source>
        <strain evidence="1 2">BL81</strain>
    </source>
</reference>
<dbReference type="Gene3D" id="1.10.1760.20">
    <property type="match status" value="1"/>
</dbReference>
<dbReference type="EMBL" id="SXFB01000004">
    <property type="protein sequence ID" value="NFV26089.1"/>
    <property type="molecule type" value="Genomic_DNA"/>
</dbReference>
<protein>
    <submittedName>
        <fullName evidence="1">Energy coupling factor transporter S component ThiW</fullName>
    </submittedName>
</protein>
<gene>
    <name evidence="1" type="primary">thiW</name>
    <name evidence="1" type="ORF">FDG31_07835</name>
</gene>
<proteinExistence type="predicted"/>
<dbReference type="Proteomes" id="UP000486903">
    <property type="component" value="Unassembled WGS sequence"/>
</dbReference>
<dbReference type="PIRSF" id="PIRSF024534">
    <property type="entry name" value="ThiW"/>
    <property type="match status" value="1"/>
</dbReference>
<organism evidence="1 2">
    <name type="scientific">Clostridium botulinum</name>
    <dbReference type="NCBI Taxonomy" id="1491"/>
    <lineage>
        <taxon>Bacteria</taxon>
        <taxon>Bacillati</taxon>
        <taxon>Bacillota</taxon>
        <taxon>Clostridia</taxon>
        <taxon>Eubacteriales</taxon>
        <taxon>Clostridiaceae</taxon>
        <taxon>Clostridium</taxon>
    </lineage>
</organism>
<evidence type="ECO:0000313" key="2">
    <source>
        <dbReference type="Proteomes" id="UP000486903"/>
    </source>
</evidence>
<dbReference type="AlphaFoldDB" id="A0A6B4JHJ2"/>
<name>A0A6B4JHJ2_CLOBO</name>
<comment type="caution">
    <text evidence="1">The sequence shown here is derived from an EMBL/GenBank/DDBJ whole genome shotgun (WGS) entry which is preliminary data.</text>
</comment>